<keyword evidence="2" id="KW-1185">Reference proteome</keyword>
<accession>A0AAD9PA66</accession>
<name>A0AAD9PA66_RIDPI</name>
<protein>
    <submittedName>
        <fullName evidence="1">Uncharacterized protein</fullName>
    </submittedName>
</protein>
<dbReference type="EMBL" id="JAODUO010000067">
    <property type="protein sequence ID" value="KAK2190817.1"/>
    <property type="molecule type" value="Genomic_DNA"/>
</dbReference>
<reference evidence="1" key="1">
    <citation type="journal article" date="2023" name="Mol. Biol. Evol.">
        <title>Third-Generation Sequencing Reveals the Adaptive Role of the Epigenome in Three Deep-Sea Polychaetes.</title>
        <authorList>
            <person name="Perez M."/>
            <person name="Aroh O."/>
            <person name="Sun Y."/>
            <person name="Lan Y."/>
            <person name="Juniper S.K."/>
            <person name="Young C.R."/>
            <person name="Angers B."/>
            <person name="Qian P.Y."/>
        </authorList>
    </citation>
    <scope>NUCLEOTIDE SEQUENCE</scope>
    <source>
        <strain evidence="1">R07B-5</strain>
    </source>
</reference>
<dbReference type="AlphaFoldDB" id="A0AAD9PA66"/>
<sequence length="232" mass="26747">MLIASDTYFERIARRRSPLTGMRSDTNTALTSSGDKTPFLQTHATVDFAQLLLCDGNEVLEGDRLVPSVLVVAGHCGHLVVTHLTTGHLHEQGMQALVVRRWLSVRLHELVHLALGQSLQPLHDHLDVGDWVLQQTTQVRQVEVRQVKVRQVEARQVKVRQVKVRQVEVRQVKVRQVNVRQVEVRQVQVRQVEARQVKVRQVKVRQVNVRQVKVRQVKVRQVKVRQVQMRQV</sequence>
<comment type="caution">
    <text evidence="1">The sequence shown here is derived from an EMBL/GenBank/DDBJ whole genome shotgun (WGS) entry which is preliminary data.</text>
</comment>
<evidence type="ECO:0000313" key="1">
    <source>
        <dbReference type="EMBL" id="KAK2190817.1"/>
    </source>
</evidence>
<dbReference type="Gene3D" id="2.160.20.80">
    <property type="entry name" value="E3 ubiquitin-protein ligase SopA"/>
    <property type="match status" value="1"/>
</dbReference>
<organism evidence="1 2">
    <name type="scientific">Ridgeia piscesae</name>
    <name type="common">Tubeworm</name>
    <dbReference type="NCBI Taxonomy" id="27915"/>
    <lineage>
        <taxon>Eukaryota</taxon>
        <taxon>Metazoa</taxon>
        <taxon>Spiralia</taxon>
        <taxon>Lophotrochozoa</taxon>
        <taxon>Annelida</taxon>
        <taxon>Polychaeta</taxon>
        <taxon>Sedentaria</taxon>
        <taxon>Canalipalpata</taxon>
        <taxon>Sabellida</taxon>
        <taxon>Siboglinidae</taxon>
        <taxon>Ridgeia</taxon>
    </lineage>
</organism>
<gene>
    <name evidence="1" type="ORF">NP493_67g03044</name>
</gene>
<dbReference type="Proteomes" id="UP001209878">
    <property type="component" value="Unassembled WGS sequence"/>
</dbReference>
<evidence type="ECO:0000313" key="2">
    <source>
        <dbReference type="Proteomes" id="UP001209878"/>
    </source>
</evidence>
<proteinExistence type="predicted"/>